<feature type="region of interest" description="Disordered" evidence="2">
    <location>
        <begin position="417"/>
        <end position="481"/>
    </location>
</feature>
<proteinExistence type="predicted"/>
<feature type="compositionally biased region" description="Polar residues" evidence="2">
    <location>
        <begin position="118"/>
        <end position="136"/>
    </location>
</feature>
<name>A0A9D5CPT7_9LILI</name>
<evidence type="ECO:0000256" key="1">
    <source>
        <dbReference type="SAM" id="Coils"/>
    </source>
</evidence>
<dbReference type="EMBL" id="JAGGNH010000003">
    <property type="protein sequence ID" value="KAJ0976764.1"/>
    <property type="molecule type" value="Genomic_DNA"/>
</dbReference>
<dbReference type="OrthoDB" id="1939754at2759"/>
<sequence>MGDSTVMTIEFLRARLLSERSLSRTAKQRADQLAKKVFELEEQLRVVCIQRKKAEKAAAEVLAILESQRADGFSEVIDSTTSDGEEDSGGAHGKGDEKAKPSDEEVDGLSGPPVEGSASLQGRSLSWKSRSDSPNSCHRLRLKQFKQRQRGRSVVLLSSSESSPKYQLGMSCRRIKPKEMGSPAENEDDKSVLDAEEQSGSMWSNHFDDQLDKNGEASRDEIDQAIQYNENNEIVDGLCVNDHDGDEEMQRVLEQREQLIDQFQAQENAQREWEDKYNEKKSSILGICKLKNQPAIVETGSNLEQNTNISALKSDCGRGENLISSSGQPVAQTPNFAVSDDQKPHGVIREKNDSNHREVAPRHSDGCGLSELKAKPHQSTFIDHRNGQLSKQQHDMLVVREGTSTLEFAFPTEVSFDRHKTGKQEPGLFYDKSDSSSNSNQSLKPHTRGFIENPSSWSPSSDHSTHKFSRRGSSEIQRQLPQTSLNNLGVVLNALHHAKTSLRQQLDAYRSPSEGTLAIAAPTHSRIQAETMDIPIGSAGIFRLPTDSFPQDNLSRPKFYDSPLSLPSTRGDVRYALSTNGYHYRSSSYNEAEPRVSAGKQYFDPYLTSNAIYSSPNRYSLPYSALSTERSPFQNRVPRPYQETRNKMSRRDPHMYHGESSQFDTKRL</sequence>
<feature type="coiled-coil region" evidence="1">
    <location>
        <begin position="249"/>
        <end position="276"/>
    </location>
</feature>
<comment type="caution">
    <text evidence="3">The sequence shown here is derived from an EMBL/GenBank/DDBJ whole genome shotgun (WGS) entry which is preliminary data.</text>
</comment>
<evidence type="ECO:0000313" key="3">
    <source>
        <dbReference type="EMBL" id="KAJ0976764.1"/>
    </source>
</evidence>
<evidence type="ECO:0000313" key="4">
    <source>
        <dbReference type="Proteomes" id="UP001085076"/>
    </source>
</evidence>
<evidence type="ECO:0000256" key="2">
    <source>
        <dbReference type="SAM" id="MobiDB-lite"/>
    </source>
</evidence>
<gene>
    <name evidence="3" type="ORF">J5N97_012238</name>
</gene>
<dbReference type="PANTHER" id="PTHR33701">
    <property type="entry name" value="TRANSMEMBRANE PROTEIN"/>
    <property type="match status" value="1"/>
</dbReference>
<organism evidence="3 4">
    <name type="scientific">Dioscorea zingiberensis</name>
    <dbReference type="NCBI Taxonomy" id="325984"/>
    <lineage>
        <taxon>Eukaryota</taxon>
        <taxon>Viridiplantae</taxon>
        <taxon>Streptophyta</taxon>
        <taxon>Embryophyta</taxon>
        <taxon>Tracheophyta</taxon>
        <taxon>Spermatophyta</taxon>
        <taxon>Magnoliopsida</taxon>
        <taxon>Liliopsida</taxon>
        <taxon>Dioscoreales</taxon>
        <taxon>Dioscoreaceae</taxon>
        <taxon>Dioscorea</taxon>
    </lineage>
</organism>
<dbReference type="Proteomes" id="UP001085076">
    <property type="component" value="Miscellaneous, Linkage group lg03"/>
</dbReference>
<dbReference type="AlphaFoldDB" id="A0A9D5CPT7"/>
<reference evidence="3" key="1">
    <citation type="submission" date="2021-03" db="EMBL/GenBank/DDBJ databases">
        <authorList>
            <person name="Li Z."/>
            <person name="Yang C."/>
        </authorList>
    </citation>
    <scope>NUCLEOTIDE SEQUENCE</scope>
    <source>
        <strain evidence="3">Dzin_1.0</strain>
        <tissue evidence="3">Leaf</tissue>
    </source>
</reference>
<feature type="region of interest" description="Disordered" evidence="2">
    <location>
        <begin position="176"/>
        <end position="213"/>
    </location>
</feature>
<keyword evidence="4" id="KW-1185">Reference proteome</keyword>
<keyword evidence="1" id="KW-0175">Coiled coil</keyword>
<protein>
    <submittedName>
        <fullName evidence="3">Uncharacterized protein</fullName>
    </submittedName>
</protein>
<feature type="compositionally biased region" description="Polar residues" evidence="2">
    <location>
        <begin position="323"/>
        <end position="336"/>
    </location>
</feature>
<accession>A0A9D5CPT7</accession>
<feature type="region of interest" description="Disordered" evidence="2">
    <location>
        <begin position="78"/>
        <end position="144"/>
    </location>
</feature>
<dbReference type="PANTHER" id="PTHR33701:SF3">
    <property type="entry name" value="TRANSCRIPTIONAL REGULATOR ATRX"/>
    <property type="match status" value="1"/>
</dbReference>
<reference evidence="3" key="2">
    <citation type="journal article" date="2022" name="Hortic Res">
        <title>The genome of Dioscorea zingiberensis sheds light on the biosynthesis, origin and evolution of the medicinally important diosgenin saponins.</title>
        <authorList>
            <person name="Li Y."/>
            <person name="Tan C."/>
            <person name="Li Z."/>
            <person name="Guo J."/>
            <person name="Li S."/>
            <person name="Chen X."/>
            <person name="Wang C."/>
            <person name="Dai X."/>
            <person name="Yang H."/>
            <person name="Song W."/>
            <person name="Hou L."/>
            <person name="Xu J."/>
            <person name="Tong Z."/>
            <person name="Xu A."/>
            <person name="Yuan X."/>
            <person name="Wang W."/>
            <person name="Yang Q."/>
            <person name="Chen L."/>
            <person name="Sun Z."/>
            <person name="Wang K."/>
            <person name="Pan B."/>
            <person name="Chen J."/>
            <person name="Bao Y."/>
            <person name="Liu F."/>
            <person name="Qi X."/>
            <person name="Gang D.R."/>
            <person name="Wen J."/>
            <person name="Li J."/>
        </authorList>
    </citation>
    <scope>NUCLEOTIDE SEQUENCE</scope>
    <source>
        <strain evidence="3">Dzin_1.0</strain>
    </source>
</reference>
<feature type="region of interest" description="Disordered" evidence="2">
    <location>
        <begin position="323"/>
        <end position="342"/>
    </location>
</feature>
<feature type="compositionally biased region" description="Polar residues" evidence="2">
    <location>
        <begin position="659"/>
        <end position="668"/>
    </location>
</feature>
<feature type="region of interest" description="Disordered" evidence="2">
    <location>
        <begin position="629"/>
        <end position="668"/>
    </location>
</feature>
<feature type="compositionally biased region" description="Basic and acidic residues" evidence="2">
    <location>
        <begin position="642"/>
        <end position="657"/>
    </location>
</feature>
<feature type="compositionally biased region" description="Basic and acidic residues" evidence="2">
    <location>
        <begin position="93"/>
        <end position="103"/>
    </location>
</feature>